<comment type="caution">
    <text evidence="2">The sequence shown here is derived from an EMBL/GenBank/DDBJ whole genome shotgun (WGS) entry which is preliminary data.</text>
</comment>
<name>A0ABT3J5G1_9RHOB</name>
<feature type="region of interest" description="Disordered" evidence="1">
    <location>
        <begin position="163"/>
        <end position="183"/>
    </location>
</feature>
<organism evidence="2 3">
    <name type="scientific">Defluviimonas salinarum</name>
    <dbReference type="NCBI Taxonomy" id="2992147"/>
    <lineage>
        <taxon>Bacteria</taxon>
        <taxon>Pseudomonadati</taxon>
        <taxon>Pseudomonadota</taxon>
        <taxon>Alphaproteobacteria</taxon>
        <taxon>Rhodobacterales</taxon>
        <taxon>Paracoccaceae</taxon>
        <taxon>Albidovulum</taxon>
    </lineage>
</organism>
<gene>
    <name evidence="2" type="ORF">OM960_15085</name>
</gene>
<dbReference type="Proteomes" id="UP001207582">
    <property type="component" value="Unassembled WGS sequence"/>
</dbReference>
<sequence>MPETTARPEELPERIEIAPDVLAVKVGRHYVLRFPFNREAVDRLRQYRSAHYDGPSGGWLMDAWRTDAVRRALEEVDRILGPDRHLRQAAASAVPTPRLLVAADSVAVGHLLETETGLVTVVQLGAVFAGAAKLVKSGRAELVGRPVRYAYHRPATEAEIAAEAARREAAAHDAGEPDPEFAA</sequence>
<feature type="compositionally biased region" description="Basic and acidic residues" evidence="1">
    <location>
        <begin position="164"/>
        <end position="175"/>
    </location>
</feature>
<evidence type="ECO:0000313" key="2">
    <source>
        <dbReference type="EMBL" id="MCW3782909.1"/>
    </source>
</evidence>
<accession>A0ABT3J5G1</accession>
<dbReference type="EMBL" id="JAPDOG010000014">
    <property type="protein sequence ID" value="MCW3782909.1"/>
    <property type="molecule type" value="Genomic_DNA"/>
</dbReference>
<protein>
    <submittedName>
        <fullName evidence="2">Uncharacterized protein</fullName>
    </submittedName>
</protein>
<proteinExistence type="predicted"/>
<reference evidence="2 3" key="1">
    <citation type="submission" date="2022-10" db="EMBL/GenBank/DDBJ databases">
        <title>Defluviimonas sp. CAU 1641 isolated from mud.</title>
        <authorList>
            <person name="Kim W."/>
        </authorList>
    </citation>
    <scope>NUCLEOTIDE SEQUENCE [LARGE SCALE GENOMIC DNA]</scope>
    <source>
        <strain evidence="2 3">CAU 1641</strain>
    </source>
</reference>
<dbReference type="RefSeq" id="WP_264772543.1">
    <property type="nucleotide sequence ID" value="NZ_JAPDOG010000014.1"/>
</dbReference>
<evidence type="ECO:0000256" key="1">
    <source>
        <dbReference type="SAM" id="MobiDB-lite"/>
    </source>
</evidence>
<keyword evidence="3" id="KW-1185">Reference proteome</keyword>
<evidence type="ECO:0000313" key="3">
    <source>
        <dbReference type="Proteomes" id="UP001207582"/>
    </source>
</evidence>